<dbReference type="GO" id="GO:0016020">
    <property type="term" value="C:membrane"/>
    <property type="evidence" value="ECO:0007669"/>
    <property type="project" value="UniProtKB-SubCell"/>
</dbReference>
<keyword evidence="9" id="KW-1185">Reference proteome</keyword>
<dbReference type="InterPro" id="IPR006968">
    <property type="entry name" value="RUS_fam"/>
</dbReference>
<feature type="transmembrane region" description="Helical" evidence="6">
    <location>
        <begin position="155"/>
        <end position="173"/>
    </location>
</feature>
<feature type="domain" description="Protein root UVB sensitive/RUS" evidence="7">
    <location>
        <begin position="42"/>
        <end position="248"/>
    </location>
</feature>
<accession>A0AAV5ICR5</accession>
<dbReference type="PANTHER" id="PTHR12770">
    <property type="entry name" value="RUS1 FAMILY PROTEIN C16ORF58"/>
    <property type="match status" value="1"/>
</dbReference>
<evidence type="ECO:0000256" key="3">
    <source>
        <dbReference type="ARBA" id="ARBA00022692"/>
    </source>
</evidence>
<evidence type="ECO:0000259" key="7">
    <source>
        <dbReference type="Pfam" id="PF04884"/>
    </source>
</evidence>
<comment type="caution">
    <text evidence="8">The sequence shown here is derived from an EMBL/GenBank/DDBJ whole genome shotgun (WGS) entry which is preliminary data.</text>
</comment>
<keyword evidence="5 6" id="KW-0472">Membrane</keyword>
<evidence type="ECO:0000313" key="8">
    <source>
        <dbReference type="EMBL" id="GKU99701.1"/>
    </source>
</evidence>
<dbReference type="EMBL" id="BPVZ01000014">
    <property type="protein sequence ID" value="GKU99701.1"/>
    <property type="molecule type" value="Genomic_DNA"/>
</dbReference>
<dbReference type="AlphaFoldDB" id="A0AAV5ICR5"/>
<organism evidence="8 9">
    <name type="scientific">Rubroshorea leprosula</name>
    <dbReference type="NCBI Taxonomy" id="152421"/>
    <lineage>
        <taxon>Eukaryota</taxon>
        <taxon>Viridiplantae</taxon>
        <taxon>Streptophyta</taxon>
        <taxon>Embryophyta</taxon>
        <taxon>Tracheophyta</taxon>
        <taxon>Spermatophyta</taxon>
        <taxon>Magnoliopsida</taxon>
        <taxon>eudicotyledons</taxon>
        <taxon>Gunneridae</taxon>
        <taxon>Pentapetalae</taxon>
        <taxon>rosids</taxon>
        <taxon>malvids</taxon>
        <taxon>Malvales</taxon>
        <taxon>Dipterocarpaceae</taxon>
        <taxon>Rubroshorea</taxon>
    </lineage>
</organism>
<gene>
    <name evidence="8" type="ORF">SLEP1_g12505</name>
</gene>
<feature type="transmembrane region" description="Helical" evidence="6">
    <location>
        <begin position="233"/>
        <end position="249"/>
    </location>
</feature>
<reference evidence="8 9" key="1">
    <citation type="journal article" date="2021" name="Commun. Biol.">
        <title>The genome of Shorea leprosula (Dipterocarpaceae) highlights the ecological relevance of drought in aseasonal tropical rainforests.</title>
        <authorList>
            <person name="Ng K.K.S."/>
            <person name="Kobayashi M.J."/>
            <person name="Fawcett J.A."/>
            <person name="Hatakeyama M."/>
            <person name="Paape T."/>
            <person name="Ng C.H."/>
            <person name="Ang C.C."/>
            <person name="Tnah L.H."/>
            <person name="Lee C.T."/>
            <person name="Nishiyama T."/>
            <person name="Sese J."/>
            <person name="O'Brien M.J."/>
            <person name="Copetti D."/>
            <person name="Mohd Noor M.I."/>
            <person name="Ong R.C."/>
            <person name="Putra M."/>
            <person name="Sireger I.Z."/>
            <person name="Indrioko S."/>
            <person name="Kosugi Y."/>
            <person name="Izuno A."/>
            <person name="Isagi Y."/>
            <person name="Lee S.L."/>
            <person name="Shimizu K.K."/>
        </authorList>
    </citation>
    <scope>NUCLEOTIDE SEQUENCE [LARGE SCALE GENOMIC DNA]</scope>
    <source>
        <strain evidence="8">214</strain>
    </source>
</reference>
<dbReference type="PANTHER" id="PTHR12770:SF31">
    <property type="entry name" value="RUS FAMILY MEMBER 1"/>
    <property type="match status" value="1"/>
</dbReference>
<protein>
    <recommendedName>
        <fullName evidence="7">Protein root UVB sensitive/RUS domain-containing protein</fullName>
    </recommendedName>
</protein>
<comment type="subcellular location">
    <subcellularLocation>
        <location evidence="1">Membrane</location>
    </subcellularLocation>
</comment>
<dbReference type="InterPro" id="IPR054549">
    <property type="entry name" value="UVB_sens_RUS_dom"/>
</dbReference>
<evidence type="ECO:0000256" key="4">
    <source>
        <dbReference type="ARBA" id="ARBA00022989"/>
    </source>
</evidence>
<evidence type="ECO:0000256" key="1">
    <source>
        <dbReference type="ARBA" id="ARBA00004370"/>
    </source>
</evidence>
<dbReference type="Pfam" id="PF04884">
    <property type="entry name" value="UVB_sens_prot"/>
    <property type="match status" value="1"/>
</dbReference>
<keyword evidence="4 6" id="KW-1133">Transmembrane helix</keyword>
<evidence type="ECO:0000256" key="6">
    <source>
        <dbReference type="SAM" id="Phobius"/>
    </source>
</evidence>
<evidence type="ECO:0000256" key="5">
    <source>
        <dbReference type="ARBA" id="ARBA00023136"/>
    </source>
</evidence>
<sequence length="250" mass="27362">MEASQQLVIEEWNGSSSTKLFKTATITVSPALSVHRSGSGFNHVWRRFLDAFVPEGFPRSVTPDYVPFQVWDSLQGLSTYIRTMLSTQALLSAIGVGEKSATVIGATFQWFLRDLTGMIGGILFTFHQGSNLDSNAKMWRLVADLMNDLGMLMDLLSPLFPSAFLFIVCLGSLSRSFTGVASGATRAALTQHFALENNAADISAKEGSQETVATMLGMAVGMLFARVTMENPLAIWLTFLSLTMFHIIHH</sequence>
<name>A0AAV5ICR5_9ROSI</name>
<proteinExistence type="inferred from homology"/>
<dbReference type="Proteomes" id="UP001054252">
    <property type="component" value="Unassembled WGS sequence"/>
</dbReference>
<evidence type="ECO:0000256" key="2">
    <source>
        <dbReference type="ARBA" id="ARBA00007558"/>
    </source>
</evidence>
<keyword evidence="3 6" id="KW-0812">Transmembrane</keyword>
<comment type="similarity">
    <text evidence="2">Belongs to the RUS1 family.</text>
</comment>
<evidence type="ECO:0000313" key="9">
    <source>
        <dbReference type="Proteomes" id="UP001054252"/>
    </source>
</evidence>